<dbReference type="InterPro" id="IPR002328">
    <property type="entry name" value="ADH_Zn_CS"/>
</dbReference>
<dbReference type="STRING" id="684552.SAMN04489719_1278"/>
<dbReference type="InterPro" id="IPR036291">
    <property type="entry name" value="NAD(P)-bd_dom_sf"/>
</dbReference>
<organism evidence="8 9">
    <name type="scientific">Agrococcus carbonis</name>
    <dbReference type="NCBI Taxonomy" id="684552"/>
    <lineage>
        <taxon>Bacteria</taxon>
        <taxon>Bacillati</taxon>
        <taxon>Actinomycetota</taxon>
        <taxon>Actinomycetes</taxon>
        <taxon>Micrococcales</taxon>
        <taxon>Microbacteriaceae</taxon>
        <taxon>Agrococcus</taxon>
    </lineage>
</organism>
<sequence>MKTEAAVVLEAGQDWTVREIELAPPQAGEVLVEFTHAGLCFSDEHTREGGLGAIPVVGGHEGAGIVREVGAGVTGLEPGDHVAAVFVSTCGACDWCVTGRSNLCEQAANNPDNVAESDHRFSIDGEAVPANCGLGTFARFSVVRAHTLVKVSKDVPLSAVAVASCGVLTGFGAAVHAGKVGVGDVVLVLGAGGVGVNAVQGARIAGARDVVVVDSNPAKLEAARVFGATSTFESMADAVAHLAEVHPVAKGADVVIVATGNTTEGVVTAAYSALGKGGTLVLAGMSQDVMAKNIHLPGTQLIFNDQTIRGTIFGSSNPRHDIPLILDLYARGLLKLDELVSQQYALADINRGFEDLRTGKNLRGVVAHEGAADGRADGSEA</sequence>
<dbReference type="GO" id="GO:0051903">
    <property type="term" value="F:S-(hydroxymethyl)glutathione dehydrogenase [NAD(P)+] activity"/>
    <property type="evidence" value="ECO:0007669"/>
    <property type="project" value="TreeGrafter"/>
</dbReference>
<keyword evidence="5" id="KW-0520">NAD</keyword>
<keyword evidence="9" id="KW-1185">Reference proteome</keyword>
<evidence type="ECO:0000256" key="5">
    <source>
        <dbReference type="ARBA" id="ARBA00023027"/>
    </source>
</evidence>
<dbReference type="Pfam" id="PF00107">
    <property type="entry name" value="ADH_zinc_N"/>
    <property type="match status" value="1"/>
</dbReference>
<reference evidence="9" key="1">
    <citation type="submission" date="2016-10" db="EMBL/GenBank/DDBJ databases">
        <authorList>
            <person name="Varghese N."/>
            <person name="Submissions S."/>
        </authorList>
    </citation>
    <scope>NUCLEOTIDE SEQUENCE [LARGE SCALE GENOMIC DNA]</scope>
    <source>
        <strain evidence="9">DSM 22965</strain>
    </source>
</reference>
<dbReference type="PANTHER" id="PTHR43880:SF12">
    <property type="entry name" value="ALCOHOL DEHYDROGENASE CLASS-3"/>
    <property type="match status" value="1"/>
</dbReference>
<dbReference type="InterPro" id="IPR013149">
    <property type="entry name" value="ADH-like_C"/>
</dbReference>
<keyword evidence="4" id="KW-0560">Oxidoreductase</keyword>
<dbReference type="GO" id="GO:0046294">
    <property type="term" value="P:formaldehyde catabolic process"/>
    <property type="evidence" value="ECO:0007669"/>
    <property type="project" value="TreeGrafter"/>
</dbReference>
<gene>
    <name evidence="8" type="ORF">SAMN04489719_1278</name>
</gene>
<dbReference type="InterPro" id="IPR013154">
    <property type="entry name" value="ADH-like_N"/>
</dbReference>
<dbReference type="Proteomes" id="UP000199649">
    <property type="component" value="Chromosome I"/>
</dbReference>
<evidence type="ECO:0000256" key="6">
    <source>
        <dbReference type="RuleBase" id="RU361277"/>
    </source>
</evidence>
<dbReference type="Gene3D" id="3.40.50.720">
    <property type="entry name" value="NAD(P)-binding Rossmann-like Domain"/>
    <property type="match status" value="1"/>
</dbReference>
<protein>
    <submittedName>
        <fullName evidence="8">S-(Hydroxymethyl)glutathione dehydrogenase / alcohol dehydrogenase</fullName>
    </submittedName>
</protein>
<evidence type="ECO:0000256" key="4">
    <source>
        <dbReference type="ARBA" id="ARBA00023002"/>
    </source>
</evidence>
<dbReference type="RefSeq" id="WP_092666235.1">
    <property type="nucleotide sequence ID" value="NZ_LT629734.1"/>
</dbReference>
<dbReference type="GO" id="GO:0008270">
    <property type="term" value="F:zinc ion binding"/>
    <property type="evidence" value="ECO:0007669"/>
    <property type="project" value="InterPro"/>
</dbReference>
<dbReference type="Gene3D" id="3.90.180.10">
    <property type="entry name" value="Medium-chain alcohol dehydrogenases, catalytic domain"/>
    <property type="match status" value="1"/>
</dbReference>
<feature type="domain" description="Enoyl reductase (ER)" evidence="7">
    <location>
        <begin position="12"/>
        <end position="366"/>
    </location>
</feature>
<proteinExistence type="inferred from homology"/>
<evidence type="ECO:0000256" key="1">
    <source>
        <dbReference type="ARBA" id="ARBA00008072"/>
    </source>
</evidence>
<keyword evidence="2 6" id="KW-0479">Metal-binding</keyword>
<dbReference type="PROSITE" id="PS00059">
    <property type="entry name" value="ADH_ZINC"/>
    <property type="match status" value="1"/>
</dbReference>
<evidence type="ECO:0000256" key="3">
    <source>
        <dbReference type="ARBA" id="ARBA00022833"/>
    </source>
</evidence>
<dbReference type="SMART" id="SM00829">
    <property type="entry name" value="PKS_ER"/>
    <property type="match status" value="1"/>
</dbReference>
<evidence type="ECO:0000313" key="8">
    <source>
        <dbReference type="EMBL" id="SDR98919.1"/>
    </source>
</evidence>
<evidence type="ECO:0000256" key="2">
    <source>
        <dbReference type="ARBA" id="ARBA00022723"/>
    </source>
</evidence>
<evidence type="ECO:0000313" key="9">
    <source>
        <dbReference type="Proteomes" id="UP000199649"/>
    </source>
</evidence>
<dbReference type="Pfam" id="PF08240">
    <property type="entry name" value="ADH_N"/>
    <property type="match status" value="1"/>
</dbReference>
<dbReference type="InterPro" id="IPR011032">
    <property type="entry name" value="GroES-like_sf"/>
</dbReference>
<comment type="cofactor">
    <cofactor evidence="6">
        <name>Zn(2+)</name>
        <dbReference type="ChEBI" id="CHEBI:29105"/>
    </cofactor>
</comment>
<dbReference type="OrthoDB" id="334894at2"/>
<keyword evidence="3 6" id="KW-0862">Zinc</keyword>
<dbReference type="PANTHER" id="PTHR43880">
    <property type="entry name" value="ALCOHOL DEHYDROGENASE"/>
    <property type="match status" value="1"/>
</dbReference>
<accession>A0A1H1NKS7</accession>
<dbReference type="GO" id="GO:0005829">
    <property type="term" value="C:cytosol"/>
    <property type="evidence" value="ECO:0007669"/>
    <property type="project" value="TreeGrafter"/>
</dbReference>
<dbReference type="InterPro" id="IPR020843">
    <property type="entry name" value="ER"/>
</dbReference>
<comment type="similarity">
    <text evidence="1 6">Belongs to the zinc-containing alcohol dehydrogenase family.</text>
</comment>
<evidence type="ECO:0000259" key="7">
    <source>
        <dbReference type="SMART" id="SM00829"/>
    </source>
</evidence>
<dbReference type="SUPFAM" id="SSF50129">
    <property type="entry name" value="GroES-like"/>
    <property type="match status" value="1"/>
</dbReference>
<dbReference type="SUPFAM" id="SSF51735">
    <property type="entry name" value="NAD(P)-binding Rossmann-fold domains"/>
    <property type="match status" value="1"/>
</dbReference>
<name>A0A1H1NKS7_9MICO</name>
<dbReference type="EMBL" id="LT629734">
    <property type="protein sequence ID" value="SDR98919.1"/>
    <property type="molecule type" value="Genomic_DNA"/>
</dbReference>
<dbReference type="AlphaFoldDB" id="A0A1H1NKS7"/>